<accession>A0A142ULP9</accession>
<reference evidence="3" key="1">
    <citation type="submission" date="2016-03" db="EMBL/GenBank/DDBJ databases">
        <authorList>
            <person name="Ploux O."/>
        </authorList>
    </citation>
    <scope>NUCLEOTIDE SEQUENCE [LARGE SCALE GENOMIC DNA]</scope>
</reference>
<evidence type="ECO:0000313" key="2">
    <source>
        <dbReference type="EMBL" id="AMU78485.1"/>
    </source>
</evidence>
<protein>
    <submittedName>
        <fullName evidence="2">Uncharacterized protein</fullName>
    </submittedName>
</protein>
<dbReference type="Proteomes" id="UP000225260">
    <property type="component" value="Segment"/>
</dbReference>
<proteinExistence type="predicted"/>
<keyword evidence="3" id="KW-1185">Reference proteome</keyword>
<dbReference type="KEGG" id="vg:40071321"/>
<dbReference type="OrthoDB" id="25625at10239"/>
<dbReference type="EMBL" id="KU935729">
    <property type="protein sequence ID" value="AMU78485.1"/>
    <property type="molecule type" value="Genomic_DNA"/>
</dbReference>
<feature type="region of interest" description="Disordered" evidence="1">
    <location>
        <begin position="1"/>
        <end position="29"/>
    </location>
</feature>
<sequence>MVPPCASFAPFRVGPPASTRPETTTHTGETMSDVAERAKALLEGVTDGPWLYIPGGSEDALVVSESEREPNAITVGGVSFHPGLHVAVDLRDGDAEFIAAARTLVPELVAEVERLREARRDEGRYLVETHNERADLLRENERLRAAIEPIRQLHQRVTVEATSCPEGCEVHEDECPNDVDFPVCRGCYDAAEEIDAYFPEFNLRAVEWPCETAKLIYTTKELGQ</sequence>
<evidence type="ECO:0000256" key="1">
    <source>
        <dbReference type="SAM" id="MobiDB-lite"/>
    </source>
</evidence>
<organism evidence="2 3">
    <name type="scientific">Mycobacterium phage SkinnyPete</name>
    <dbReference type="NCBI Taxonomy" id="1821539"/>
    <lineage>
        <taxon>Viruses</taxon>
        <taxon>Duplodnaviria</taxon>
        <taxon>Heunggongvirae</taxon>
        <taxon>Uroviricota</taxon>
        <taxon>Caudoviricetes</taxon>
        <taxon>Nclasvirinae</taxon>
        <taxon>Charlievirus</taxon>
        <taxon>Charlievirus skinnypete</taxon>
    </lineage>
</organism>
<name>A0A142ULP9_9CAUD</name>
<dbReference type="RefSeq" id="YP_009595746.1">
    <property type="nucleotide sequence ID" value="NC_041882.1"/>
</dbReference>
<evidence type="ECO:0000313" key="3">
    <source>
        <dbReference type="Proteomes" id="UP000225260"/>
    </source>
</evidence>
<gene>
    <name evidence="2" type="primary">55</name>
    <name evidence="2" type="ORF">SEA_SKINNYPETE_55</name>
</gene>
<feature type="compositionally biased region" description="Low complexity" evidence="1">
    <location>
        <begin position="19"/>
        <end position="29"/>
    </location>
</feature>
<dbReference type="GeneID" id="40071321"/>